<name>S2L0U9_LITA3</name>
<dbReference type="Proteomes" id="UP000014463">
    <property type="component" value="Unassembled WGS sequence"/>
</dbReference>
<protein>
    <submittedName>
        <fullName evidence="1">Uncharacterized protein</fullName>
    </submittedName>
</protein>
<dbReference type="PATRIC" id="fig|1121939.11.peg.3446"/>
<organism evidence="1 2">
    <name type="scientific">Litchfieldella anticariensis (strain DSM 16096 / CECT 5854 / CIP 108499 / LMG 22089 / FP35)</name>
    <name type="common">Halomonas anticariensis</name>
    <dbReference type="NCBI Taxonomy" id="1121939"/>
    <lineage>
        <taxon>Bacteria</taxon>
        <taxon>Pseudomonadati</taxon>
        <taxon>Pseudomonadota</taxon>
        <taxon>Gammaproteobacteria</taxon>
        <taxon>Oceanospirillales</taxon>
        <taxon>Halomonadaceae</taxon>
        <taxon>Litchfieldella</taxon>
    </lineage>
</organism>
<dbReference type="EMBL" id="ASTJ01000036">
    <property type="protein sequence ID" value="EPC01274.1"/>
    <property type="molecule type" value="Genomic_DNA"/>
</dbReference>
<evidence type="ECO:0000313" key="1">
    <source>
        <dbReference type="EMBL" id="EPC01274.1"/>
    </source>
</evidence>
<keyword evidence="2" id="KW-1185">Reference proteome</keyword>
<evidence type="ECO:0000313" key="2">
    <source>
        <dbReference type="Proteomes" id="UP000014463"/>
    </source>
</evidence>
<reference evidence="1 2" key="1">
    <citation type="journal article" date="2013" name="Genome Announc.">
        <title>Draft genome sequence of the moderately halophilic gammaproteobacterium Halomonas anticariensis FP35.</title>
        <authorList>
            <person name="Tahrioui A."/>
            <person name="Quesada E."/>
            <person name="Llamas I."/>
        </authorList>
    </citation>
    <scope>NUCLEOTIDE SEQUENCE [LARGE SCALE GENOMIC DNA]</scope>
    <source>
        <strain evidence="2">DSM 16096 / CECT 5854 / LMG 22089 / FP35</strain>
    </source>
</reference>
<comment type="caution">
    <text evidence="1">The sequence shown here is derived from an EMBL/GenBank/DDBJ whole genome shotgun (WGS) entry which is preliminary data.</text>
</comment>
<gene>
    <name evidence="1" type="ORF">L861_11920</name>
</gene>
<sequence length="97" mass="10706">MALAAIAKTVNVNGHWLLTGEGPILLEELYQPSNGKQDEKLLRSVIEAVEGVQERLGLKIEPPTKKADLILAIYEMYHNTGIQPDPAKMTRLIKATV</sequence>
<proteinExistence type="predicted"/>
<dbReference type="AlphaFoldDB" id="S2L0U9"/>
<accession>S2L0U9</accession>